<dbReference type="InterPro" id="IPR011990">
    <property type="entry name" value="TPR-like_helical_dom_sf"/>
</dbReference>
<organism evidence="1 2">
    <name type="scientific">Streptomyces qaidamensis</name>
    <dbReference type="NCBI Taxonomy" id="1783515"/>
    <lineage>
        <taxon>Bacteria</taxon>
        <taxon>Bacillati</taxon>
        <taxon>Actinomycetota</taxon>
        <taxon>Actinomycetes</taxon>
        <taxon>Kitasatosporales</taxon>
        <taxon>Streptomycetaceae</taxon>
        <taxon>Streptomyces</taxon>
        <taxon>Streptomyces aurantiacus group</taxon>
    </lineage>
</organism>
<keyword evidence="2" id="KW-1185">Reference proteome</keyword>
<evidence type="ECO:0000313" key="2">
    <source>
        <dbReference type="Proteomes" id="UP000076096"/>
    </source>
</evidence>
<evidence type="ECO:0008006" key="3">
    <source>
        <dbReference type="Google" id="ProtNLM"/>
    </source>
</evidence>
<dbReference type="SUPFAM" id="SSF52540">
    <property type="entry name" value="P-loop containing nucleoside triphosphate hydrolases"/>
    <property type="match status" value="1"/>
</dbReference>
<dbReference type="AlphaFoldDB" id="A0A143C5A6"/>
<reference evidence="2" key="1">
    <citation type="submission" date="2016-04" db="EMBL/GenBank/DDBJ databases">
        <authorList>
            <person name="Zhang B."/>
        </authorList>
    </citation>
    <scope>NUCLEOTIDE SEQUENCE [LARGE SCALE GENOMIC DNA]</scope>
    <source>
        <strain evidence="2">S10</strain>
    </source>
</reference>
<dbReference type="InterPro" id="IPR027417">
    <property type="entry name" value="P-loop_NTPase"/>
</dbReference>
<dbReference type="PANTHER" id="PTHR47691">
    <property type="entry name" value="REGULATOR-RELATED"/>
    <property type="match status" value="1"/>
</dbReference>
<dbReference type="PANTHER" id="PTHR47691:SF3">
    <property type="entry name" value="HTH-TYPE TRANSCRIPTIONAL REGULATOR RV0890C-RELATED"/>
    <property type="match status" value="1"/>
</dbReference>
<name>A0A143C5A6_9ACTN</name>
<dbReference type="EMBL" id="CP015098">
    <property type="protein sequence ID" value="AMW12561.1"/>
    <property type="molecule type" value="Genomic_DNA"/>
</dbReference>
<protein>
    <recommendedName>
        <fullName evidence="3">AAA+ ATPase domain-containing protein</fullName>
    </recommendedName>
</protein>
<dbReference type="KEGG" id="stsi:A4E84_25605"/>
<proteinExistence type="predicted"/>
<dbReference type="STRING" id="1783515.A4E84_25605"/>
<accession>A0A143C5A6</accession>
<dbReference type="Gene3D" id="3.40.50.300">
    <property type="entry name" value="P-loop containing nucleotide triphosphate hydrolases"/>
    <property type="match status" value="1"/>
</dbReference>
<dbReference type="Gene3D" id="1.25.40.10">
    <property type="entry name" value="Tetratricopeptide repeat domain"/>
    <property type="match status" value="1"/>
</dbReference>
<dbReference type="SUPFAM" id="SSF48452">
    <property type="entry name" value="TPR-like"/>
    <property type="match status" value="1"/>
</dbReference>
<evidence type="ECO:0000313" key="1">
    <source>
        <dbReference type="EMBL" id="AMW12561.1"/>
    </source>
</evidence>
<sequence>MRQDLRCPTPPPDFGGFFGRADELDRIEAWMRDHVATRPPSGHGYLSPLVLHGPPGVGKSALAAEACRRLNVVTHWVSLYDADRSDVEPTLLRLLGESRAARAVIVRAASGDDRAFRRTLRDELTRRLSGRLLVLDGVPPPVGRALLSFLRDCPGLAVLVTSRQKAGWRRTGARLLAVKPLDVRATRDLVARSVTGEPWPDRGPWSSRARWAASLTDAAQGLPALARITSSFIAHERKPRSQAQTDESGPQWLVRLALEGCTSDERDLLGHLAERNSASPFTPRAVQWLYSPDSHPRDVRSVLGGLLAKELVQRWSGEAYCLPQPVADAVRTAERPSPVPSSRAVTSLWAERVLQSTAVLLDGRALPEHRHGPEPGPVDPSELVPHLDEFMSLLTGDAPRGRQQDAIADGLALLLAVLGDAHRLVALHRLWPTLPVRRALSSLAADLGLPEQAGQLYDTDTWMNPAASHHKADVLYRSGRLGDALKALEELLDEDRTVDRHTAWALLILGAVRCDRGEVAEAEQALFRAATLHRASGCRRGLGWSLLHSARVCLLSGREAEAGRLLEEADEVLLSVADTRGGNWVTTESLRITLRSGEQDAGMELARQAQAQHAAAEDVRGLAWTLLHMAPWALEQGDVRGARAALESAEKFSVECGDDLGRAWAKHRIAVLPSARDGDHSASVLVSLGPALALFGEIGCPLGAAWTGLEMVARRRPTDIHEPLLNMAEERFQALGDAYGLAWTAGVRAVHHGRLHEEWRTAAAIIASLPRDIPVPDPERLMRELTRFLDGSRALGGRTIPSHARDHVAVRHTGPWFLDLPGQAAARCRVRVTLLDDSPSDDTTARLLVRVSPEDGHPWAAARGERPWLTVTATPLTHASVDPASALLLPSEQTVHGAEFGFTAHRIGTHRIRFTIAFERTGTVLQQVETELDILDQDEHRGLTSPEAVPHRGR</sequence>
<gene>
    <name evidence="1" type="ORF">A4E84_25605</name>
</gene>
<dbReference type="Proteomes" id="UP000076096">
    <property type="component" value="Chromosome"/>
</dbReference>